<dbReference type="AlphaFoldDB" id="A0A9P4LRI2"/>
<dbReference type="InterPro" id="IPR000322">
    <property type="entry name" value="Glyco_hydro_31_TIM"/>
</dbReference>
<evidence type="ECO:0000259" key="5">
    <source>
        <dbReference type="Pfam" id="PF21365"/>
    </source>
</evidence>
<keyword evidence="7" id="KW-1185">Reference proteome</keyword>
<evidence type="ECO:0000259" key="4">
    <source>
        <dbReference type="Pfam" id="PF01055"/>
    </source>
</evidence>
<dbReference type="OrthoDB" id="10070917at2759"/>
<feature type="signal peptide" evidence="3">
    <location>
        <begin position="1"/>
        <end position="21"/>
    </location>
</feature>
<dbReference type="SUPFAM" id="SSF51445">
    <property type="entry name" value="(Trans)glycosidases"/>
    <property type="match status" value="1"/>
</dbReference>
<dbReference type="EMBL" id="ML978771">
    <property type="protein sequence ID" value="KAF2083565.1"/>
    <property type="molecule type" value="Genomic_DNA"/>
</dbReference>
<dbReference type="PANTHER" id="PTHR46959:SF2">
    <property type="entry name" value="SULFOQUINOVOSIDASE"/>
    <property type="match status" value="1"/>
</dbReference>
<proteinExistence type="inferred from homology"/>
<dbReference type="CDD" id="cd14752">
    <property type="entry name" value="GH31_N"/>
    <property type="match status" value="1"/>
</dbReference>
<accession>A0A9P4LRI2</accession>
<dbReference type="Pfam" id="PF21365">
    <property type="entry name" value="Glyco_hydro_31_3rd"/>
    <property type="match status" value="1"/>
</dbReference>
<dbReference type="SUPFAM" id="SSF51011">
    <property type="entry name" value="Glycosyl hydrolase domain"/>
    <property type="match status" value="1"/>
</dbReference>
<name>A0A9P4LRI2_9PEZI</name>
<protein>
    <submittedName>
        <fullName evidence="6">Glycoside hydrolase family 31 protein</fullName>
    </submittedName>
</protein>
<dbReference type="GO" id="GO:0030246">
    <property type="term" value="F:carbohydrate binding"/>
    <property type="evidence" value="ECO:0007669"/>
    <property type="project" value="InterPro"/>
</dbReference>
<feature type="domain" description="Glycoside hydrolase family 31 TIM barrel" evidence="4">
    <location>
        <begin position="338"/>
        <end position="651"/>
    </location>
</feature>
<comment type="similarity">
    <text evidence="1 2">Belongs to the glycosyl hydrolase 31 family.</text>
</comment>
<evidence type="ECO:0000313" key="6">
    <source>
        <dbReference type="EMBL" id="KAF2083565.1"/>
    </source>
</evidence>
<dbReference type="Gene3D" id="2.60.40.1760">
    <property type="entry name" value="glycosyl hydrolase (family 31)"/>
    <property type="match status" value="1"/>
</dbReference>
<organism evidence="6 7">
    <name type="scientific">Saccharata proteae CBS 121410</name>
    <dbReference type="NCBI Taxonomy" id="1314787"/>
    <lineage>
        <taxon>Eukaryota</taxon>
        <taxon>Fungi</taxon>
        <taxon>Dikarya</taxon>
        <taxon>Ascomycota</taxon>
        <taxon>Pezizomycotina</taxon>
        <taxon>Dothideomycetes</taxon>
        <taxon>Dothideomycetes incertae sedis</taxon>
        <taxon>Botryosphaeriales</taxon>
        <taxon>Saccharataceae</taxon>
        <taxon>Saccharata</taxon>
    </lineage>
</organism>
<dbReference type="Gene3D" id="2.60.40.1180">
    <property type="entry name" value="Golgi alpha-mannosidase II"/>
    <property type="match status" value="1"/>
</dbReference>
<dbReference type="Gene3D" id="3.20.20.80">
    <property type="entry name" value="Glycosidases"/>
    <property type="match status" value="1"/>
</dbReference>
<dbReference type="InterPro" id="IPR013780">
    <property type="entry name" value="Glyco_hydro_b"/>
</dbReference>
<keyword evidence="2 6" id="KW-0378">Hydrolase</keyword>
<dbReference type="Proteomes" id="UP000799776">
    <property type="component" value="Unassembled WGS sequence"/>
</dbReference>
<dbReference type="SUPFAM" id="SSF74650">
    <property type="entry name" value="Galactose mutarotase-like"/>
    <property type="match status" value="1"/>
</dbReference>
<dbReference type="InterPro" id="IPR052990">
    <property type="entry name" value="Sulfoquinovosidase_GH31"/>
</dbReference>
<dbReference type="GO" id="GO:0005975">
    <property type="term" value="P:carbohydrate metabolic process"/>
    <property type="evidence" value="ECO:0007669"/>
    <property type="project" value="InterPro"/>
</dbReference>
<dbReference type="GO" id="GO:0004553">
    <property type="term" value="F:hydrolase activity, hydrolyzing O-glycosyl compounds"/>
    <property type="evidence" value="ECO:0007669"/>
    <property type="project" value="InterPro"/>
</dbReference>
<comment type="caution">
    <text evidence="6">The sequence shown here is derived from an EMBL/GenBank/DDBJ whole genome shotgun (WGS) entry which is preliminary data.</text>
</comment>
<feature type="chain" id="PRO_5040263621" evidence="3">
    <location>
        <begin position="22"/>
        <end position="797"/>
    </location>
</feature>
<gene>
    <name evidence="6" type="ORF">K490DRAFT_69674</name>
</gene>
<evidence type="ECO:0000256" key="3">
    <source>
        <dbReference type="SAM" id="SignalP"/>
    </source>
</evidence>
<evidence type="ECO:0000256" key="1">
    <source>
        <dbReference type="ARBA" id="ARBA00007806"/>
    </source>
</evidence>
<dbReference type="InterPro" id="IPR017853">
    <property type="entry name" value="GH"/>
</dbReference>
<reference evidence="6" key="1">
    <citation type="journal article" date="2020" name="Stud. Mycol.">
        <title>101 Dothideomycetes genomes: a test case for predicting lifestyles and emergence of pathogens.</title>
        <authorList>
            <person name="Haridas S."/>
            <person name="Albert R."/>
            <person name="Binder M."/>
            <person name="Bloem J."/>
            <person name="Labutti K."/>
            <person name="Salamov A."/>
            <person name="Andreopoulos B."/>
            <person name="Baker S."/>
            <person name="Barry K."/>
            <person name="Bills G."/>
            <person name="Bluhm B."/>
            <person name="Cannon C."/>
            <person name="Castanera R."/>
            <person name="Culley D."/>
            <person name="Daum C."/>
            <person name="Ezra D."/>
            <person name="Gonzalez J."/>
            <person name="Henrissat B."/>
            <person name="Kuo A."/>
            <person name="Liang C."/>
            <person name="Lipzen A."/>
            <person name="Lutzoni F."/>
            <person name="Magnuson J."/>
            <person name="Mondo S."/>
            <person name="Nolan M."/>
            <person name="Ohm R."/>
            <person name="Pangilinan J."/>
            <person name="Park H.-J."/>
            <person name="Ramirez L."/>
            <person name="Alfaro M."/>
            <person name="Sun H."/>
            <person name="Tritt A."/>
            <person name="Yoshinaga Y."/>
            <person name="Zwiers L.-H."/>
            <person name="Turgeon B."/>
            <person name="Goodwin S."/>
            <person name="Spatafora J."/>
            <person name="Crous P."/>
            <person name="Grigoriev I."/>
        </authorList>
    </citation>
    <scope>NUCLEOTIDE SEQUENCE</scope>
    <source>
        <strain evidence="6">CBS 121410</strain>
    </source>
</reference>
<evidence type="ECO:0000256" key="2">
    <source>
        <dbReference type="RuleBase" id="RU361185"/>
    </source>
</evidence>
<dbReference type="Pfam" id="PF01055">
    <property type="entry name" value="Glyco_hydro_31_2nd"/>
    <property type="match status" value="1"/>
</dbReference>
<dbReference type="PANTHER" id="PTHR46959">
    <property type="entry name" value="SULFOQUINOVOSIDASE"/>
    <property type="match status" value="1"/>
</dbReference>
<sequence>MRIMIPLLASSPAAAVAVASAAVLGSNASHYYSLGEAFGVSVGHERAEVLVETSKREELWKSPSTRAFISASSGLTNQSDSSGNFEILSDAISSRCQNPTISRSSQSSSAVSIVGGFADETGSCKDWSWSLDFTIAEKGDGKILGFNASVSGQGVDNVYLAYESPSGEAFLGLGEQASLGDLRGYKIPVWAREGGVGRGEEPVTSYLNSDGALSGTFAGGSALTTYTAIASYVSSLGRFLVLEGTNYALFDLASRDPDFAFEDTAAKQVAGNTTDGNRSGSSGTVIEIMYEGDQISGYAGRSSEGILDAITSLTTITGRQPALPDWANDGAVLGVQGGQTKVERIVQEALNYSMPLVSVWLQDWCGTRLQTGNYNISLSRLWWNWEPDQSLYPTWADWVPHLLSTYSVRTMSYVNTFLANVSDKDTGYTTNFYDEAVASGRFVMNATANDSSPWTITSGPGIDAGLLDLSNATTVAWFKDLVKQQFYSVPIKGAMQDFGEYLSSDTSVSISSGLSSPRSFHNAYPGAWARLLREVVEELHLANDTIGFHRSANTFSAPYTNLFWVGDQNIDPTRADGMRAVISSAIHMGASGWAATHSDIGGYTNTLAPTFNITRSPALLGRWGEMGAFSGAVFRTHEGNIPSVNTQVYSNASTYGYHAYNARLFKSLKPYRKALLQTYQQKGWPLVRHPIVYSPNDTIARGVVDEVFWFGDALFVAPVYAVESKSLDVYLPRIGGGAVYKHLWTGRIYEGGRNVSVETPWGKPGVFVRWPLSEREEVLLEGLFEFVRRENGTVLRV</sequence>
<dbReference type="InterPro" id="IPR011013">
    <property type="entry name" value="Gal_mutarotase_sf_dom"/>
</dbReference>
<keyword evidence="2" id="KW-0326">Glycosidase</keyword>
<keyword evidence="3" id="KW-0732">Signal</keyword>
<feature type="domain" description="Glycosyl hydrolase family 31 C-terminal" evidence="5">
    <location>
        <begin position="683"/>
        <end position="769"/>
    </location>
</feature>
<dbReference type="InterPro" id="IPR048395">
    <property type="entry name" value="Glyco_hydro_31_C"/>
</dbReference>
<evidence type="ECO:0000313" key="7">
    <source>
        <dbReference type="Proteomes" id="UP000799776"/>
    </source>
</evidence>